<accession>A0A7X0H4K2</accession>
<evidence type="ECO:0000313" key="2">
    <source>
        <dbReference type="Proteomes" id="UP000541810"/>
    </source>
</evidence>
<protein>
    <submittedName>
        <fullName evidence="1">Uncharacterized protein</fullName>
    </submittedName>
</protein>
<keyword evidence="2" id="KW-1185">Reference proteome</keyword>
<reference evidence="1 2" key="1">
    <citation type="submission" date="2020-08" db="EMBL/GenBank/DDBJ databases">
        <title>Genomic Encyclopedia of Type Strains, Phase IV (KMG-IV): sequencing the most valuable type-strain genomes for metagenomic binning, comparative biology and taxonomic classification.</title>
        <authorList>
            <person name="Goeker M."/>
        </authorList>
    </citation>
    <scope>NUCLEOTIDE SEQUENCE [LARGE SCALE GENOMIC DNA]</scope>
    <source>
        <strain evidence="1 2">DSM 103725</strain>
    </source>
</reference>
<gene>
    <name evidence="1" type="ORF">HNQ40_000946</name>
</gene>
<dbReference type="EMBL" id="JACHGY010000001">
    <property type="protein sequence ID" value="MBB6429140.1"/>
    <property type="molecule type" value="Genomic_DNA"/>
</dbReference>
<evidence type="ECO:0000313" key="1">
    <source>
        <dbReference type="EMBL" id="MBB6429140.1"/>
    </source>
</evidence>
<organism evidence="1 2">
    <name type="scientific">Algisphaera agarilytica</name>
    <dbReference type="NCBI Taxonomy" id="1385975"/>
    <lineage>
        <taxon>Bacteria</taxon>
        <taxon>Pseudomonadati</taxon>
        <taxon>Planctomycetota</taxon>
        <taxon>Phycisphaerae</taxon>
        <taxon>Phycisphaerales</taxon>
        <taxon>Phycisphaeraceae</taxon>
        <taxon>Algisphaera</taxon>
    </lineage>
</organism>
<comment type="caution">
    <text evidence="1">The sequence shown here is derived from an EMBL/GenBank/DDBJ whole genome shotgun (WGS) entry which is preliminary data.</text>
</comment>
<name>A0A7X0H4K2_9BACT</name>
<proteinExistence type="predicted"/>
<dbReference type="AlphaFoldDB" id="A0A7X0H4K2"/>
<dbReference type="Proteomes" id="UP000541810">
    <property type="component" value="Unassembled WGS sequence"/>
</dbReference>
<sequence>MPNLPGAADSARLSTALLLPNPSLIGSELDHTDEIFDLMPELGPDG</sequence>